<accession>A0ABT9SC93</accession>
<comment type="caution">
    <text evidence="3">The sequence shown here is derived from an EMBL/GenBank/DDBJ whole genome shotgun (WGS) entry which is preliminary data.</text>
</comment>
<keyword evidence="1 3" id="KW-0560">Oxidoreductase</keyword>
<dbReference type="PANTHER" id="PTHR43476:SF3">
    <property type="entry name" value="FAD-BINDING MONOOXYGENASE"/>
    <property type="match status" value="1"/>
</dbReference>
<dbReference type="SUPFAM" id="SSF51905">
    <property type="entry name" value="FAD/NAD(P)-binding domain"/>
    <property type="match status" value="1"/>
</dbReference>
<dbReference type="Gene3D" id="3.50.50.60">
    <property type="entry name" value="FAD/NAD(P)-binding domain"/>
    <property type="match status" value="1"/>
</dbReference>
<dbReference type="Proteomes" id="UP001226867">
    <property type="component" value="Unassembled WGS sequence"/>
</dbReference>
<dbReference type="InterPro" id="IPR036188">
    <property type="entry name" value="FAD/NAD-bd_sf"/>
</dbReference>
<keyword evidence="4" id="KW-1185">Reference proteome</keyword>
<dbReference type="InterPro" id="IPR050631">
    <property type="entry name" value="PheA/TfdB_FAD_monoxygenase"/>
</dbReference>
<dbReference type="GO" id="GO:0008688">
    <property type="term" value="F:3-(3-hydroxyphenyl)propionate hydroxylase activity"/>
    <property type="evidence" value="ECO:0007669"/>
    <property type="project" value="UniProtKB-EC"/>
</dbReference>
<evidence type="ECO:0000259" key="2">
    <source>
        <dbReference type="Pfam" id="PF01494"/>
    </source>
</evidence>
<reference evidence="3 4" key="1">
    <citation type="submission" date="2023-07" db="EMBL/GenBank/DDBJ databases">
        <title>Sorghum-associated microbial communities from plants grown in Nebraska, USA.</title>
        <authorList>
            <person name="Schachtman D."/>
        </authorList>
    </citation>
    <scope>NUCLEOTIDE SEQUENCE [LARGE SCALE GENOMIC DNA]</scope>
    <source>
        <strain evidence="3 4">DS1607</strain>
    </source>
</reference>
<dbReference type="Pfam" id="PF01494">
    <property type="entry name" value="FAD_binding_3"/>
    <property type="match status" value="1"/>
</dbReference>
<name>A0ABT9SC93_9BURK</name>
<proteinExistence type="predicted"/>
<dbReference type="RefSeq" id="WP_307691719.1">
    <property type="nucleotide sequence ID" value="NZ_JAUSRO010000015.1"/>
</dbReference>
<evidence type="ECO:0000256" key="1">
    <source>
        <dbReference type="ARBA" id="ARBA00023002"/>
    </source>
</evidence>
<evidence type="ECO:0000313" key="4">
    <source>
        <dbReference type="Proteomes" id="UP001226867"/>
    </source>
</evidence>
<feature type="domain" description="FAD-binding" evidence="2">
    <location>
        <begin position="6"/>
        <end position="346"/>
    </location>
</feature>
<sequence>MSRLNVDVAIVGYGPVGAMLANLLGVAGLSVAVIERHTDPYSLPRATHIDGEAMRVLQTAGLAQDVAATLGVHPRMQFINAQGRLLIDWTRSTQPGPTGWRDSNRFHQPELEMILRSGVGRFPGHVVLAGCELNGLREDEDQVVAGYTRTADGTSGEVHARYVVGCDGANSRVRALMGSAVEVLADPAQWLVVDALLTEPVPSLPSGTVQYCDPARPITSIECVGGRHRWEIKLMPGDDAATFAEPDNVWPKLKRWLTPQQARIERSVVYTFRAALAECWRRGRLLLAGDAAHQTPPFLGQGLCAGVRDAANLAWKLQWVLKGRAPQSLLDSYQQEQAPHVRAFIHEALRIGQIIQVTDPHAAALRDQELVERPQMLTSIRPSLGAGLHAGLPAPAGTLSQQPALANGRRMDDVAGLRFVILGSREILDGVSPATREIWQRADALILADEGAAYLAQLGYPCVIVRPDRYILAAAHSAAELDAASALIPSARD</sequence>
<dbReference type="EMBL" id="JAUSRO010000015">
    <property type="protein sequence ID" value="MDP9901956.1"/>
    <property type="molecule type" value="Genomic_DNA"/>
</dbReference>
<dbReference type="InterPro" id="IPR002938">
    <property type="entry name" value="FAD-bd"/>
</dbReference>
<organism evidence="3 4">
    <name type="scientific">Variovorax ginsengisoli</name>
    <dbReference type="NCBI Taxonomy" id="363844"/>
    <lineage>
        <taxon>Bacteria</taxon>
        <taxon>Pseudomonadati</taxon>
        <taxon>Pseudomonadota</taxon>
        <taxon>Betaproteobacteria</taxon>
        <taxon>Burkholderiales</taxon>
        <taxon>Comamonadaceae</taxon>
        <taxon>Variovorax</taxon>
    </lineage>
</organism>
<dbReference type="NCBIfam" id="NF004829">
    <property type="entry name" value="PRK06183.1-3"/>
    <property type="match status" value="1"/>
</dbReference>
<dbReference type="PRINTS" id="PR00420">
    <property type="entry name" value="RNGMNOXGNASE"/>
</dbReference>
<dbReference type="Gene3D" id="3.30.9.10">
    <property type="entry name" value="D-Amino Acid Oxidase, subunit A, domain 2"/>
    <property type="match status" value="1"/>
</dbReference>
<dbReference type="PANTHER" id="PTHR43476">
    <property type="entry name" value="3-(3-HYDROXY-PHENYL)PROPIONATE/3-HYDROXYCINNAMIC ACID HYDROXYLASE"/>
    <property type="match status" value="1"/>
</dbReference>
<evidence type="ECO:0000313" key="3">
    <source>
        <dbReference type="EMBL" id="MDP9901956.1"/>
    </source>
</evidence>
<gene>
    <name evidence="3" type="ORF">J2W36_004228</name>
</gene>
<dbReference type="EC" id="1.14.13.127" evidence="3"/>
<protein>
    <submittedName>
        <fullName evidence="3">3-(3-hydroxy-phenyl)propionate hydroxylase</fullName>
        <ecNumber evidence="3">1.14.13.127</ecNumber>
    </submittedName>
</protein>